<feature type="domain" description="C2H2-type" evidence="12">
    <location>
        <begin position="35"/>
        <end position="62"/>
    </location>
</feature>
<evidence type="ECO:0000256" key="1">
    <source>
        <dbReference type="ARBA" id="ARBA00004123"/>
    </source>
</evidence>
<organism evidence="13 14">
    <name type="scientific">Ditylenchus dipsaci</name>
    <dbReference type="NCBI Taxonomy" id="166011"/>
    <lineage>
        <taxon>Eukaryota</taxon>
        <taxon>Metazoa</taxon>
        <taxon>Ecdysozoa</taxon>
        <taxon>Nematoda</taxon>
        <taxon>Chromadorea</taxon>
        <taxon>Rhabditida</taxon>
        <taxon>Tylenchina</taxon>
        <taxon>Tylenchomorpha</taxon>
        <taxon>Sphaerularioidea</taxon>
        <taxon>Anguinidae</taxon>
        <taxon>Anguininae</taxon>
        <taxon>Ditylenchus</taxon>
    </lineage>
</organism>
<dbReference type="InterPro" id="IPR008532">
    <property type="entry name" value="NFACT_RNA-bd"/>
</dbReference>
<dbReference type="PANTHER" id="PTHR45993">
    <property type="entry name" value="B-CELL LYMPHOMA/LEUKEMIA 11"/>
    <property type="match status" value="1"/>
</dbReference>
<evidence type="ECO:0000256" key="11">
    <source>
        <dbReference type="PROSITE-ProRule" id="PRU00042"/>
    </source>
</evidence>
<keyword evidence="9" id="KW-0804">Transcription</keyword>
<keyword evidence="7" id="KW-0832">Ubl conjugation</keyword>
<evidence type="ECO:0000256" key="2">
    <source>
        <dbReference type="ARBA" id="ARBA00022499"/>
    </source>
</evidence>
<dbReference type="FunFam" id="3.30.160.60:FF:000046">
    <property type="entry name" value="Putative B-cell lymphoma/leukemia 11A"/>
    <property type="match status" value="1"/>
</dbReference>
<keyword evidence="5 11" id="KW-0863">Zinc-finger</keyword>
<evidence type="ECO:0000256" key="6">
    <source>
        <dbReference type="ARBA" id="ARBA00022833"/>
    </source>
</evidence>
<dbReference type="PROSITE" id="PS50157">
    <property type="entry name" value="ZINC_FINGER_C2H2_2"/>
    <property type="match status" value="3"/>
</dbReference>
<comment type="subcellular location">
    <subcellularLocation>
        <location evidence="1">Nucleus</location>
    </subcellularLocation>
</comment>
<keyword evidence="3" id="KW-0479">Metal-binding</keyword>
<keyword evidence="13" id="KW-1185">Reference proteome</keyword>
<evidence type="ECO:0000256" key="9">
    <source>
        <dbReference type="ARBA" id="ARBA00023163"/>
    </source>
</evidence>
<evidence type="ECO:0000256" key="5">
    <source>
        <dbReference type="ARBA" id="ARBA00022771"/>
    </source>
</evidence>
<dbReference type="AlphaFoldDB" id="A0A915DQM4"/>
<evidence type="ECO:0000313" key="13">
    <source>
        <dbReference type="Proteomes" id="UP000887574"/>
    </source>
</evidence>
<dbReference type="InterPro" id="IPR013087">
    <property type="entry name" value="Znf_C2H2_type"/>
</dbReference>
<reference evidence="14" key="1">
    <citation type="submission" date="2022-11" db="UniProtKB">
        <authorList>
            <consortium name="WormBaseParasite"/>
        </authorList>
    </citation>
    <scope>IDENTIFICATION</scope>
</reference>
<evidence type="ECO:0000313" key="14">
    <source>
        <dbReference type="WBParaSite" id="jg22611.2"/>
    </source>
</evidence>
<evidence type="ECO:0000256" key="3">
    <source>
        <dbReference type="ARBA" id="ARBA00022723"/>
    </source>
</evidence>
<accession>A0A915DQM4</accession>
<keyword evidence="8" id="KW-0805">Transcription regulation</keyword>
<dbReference type="Pfam" id="PF05670">
    <property type="entry name" value="NFACT-R_1"/>
    <property type="match status" value="1"/>
</dbReference>
<dbReference type="GO" id="GO:0005634">
    <property type="term" value="C:nucleus"/>
    <property type="evidence" value="ECO:0007669"/>
    <property type="project" value="UniProtKB-SubCell"/>
</dbReference>
<dbReference type="PROSITE" id="PS00028">
    <property type="entry name" value="ZINC_FINGER_C2H2_1"/>
    <property type="match status" value="2"/>
</dbReference>
<dbReference type="SUPFAM" id="SSF57667">
    <property type="entry name" value="beta-beta-alpha zinc fingers"/>
    <property type="match status" value="2"/>
</dbReference>
<proteinExistence type="predicted"/>
<dbReference type="GO" id="GO:0003700">
    <property type="term" value="F:DNA-binding transcription factor activity"/>
    <property type="evidence" value="ECO:0007669"/>
    <property type="project" value="TreeGrafter"/>
</dbReference>
<dbReference type="InterPro" id="IPR051497">
    <property type="entry name" value="Dev/Hematopoietic_TF"/>
</dbReference>
<dbReference type="InterPro" id="IPR036236">
    <property type="entry name" value="Znf_C2H2_sf"/>
</dbReference>
<evidence type="ECO:0000259" key="12">
    <source>
        <dbReference type="PROSITE" id="PS50157"/>
    </source>
</evidence>
<sequence length="562" mass="63290">MPTFTGSHFESEEIEPRKISFTEMLLTRNGKAKKDICSFCKKVFTNRSNLIVHLRSHTGEKPYECQLCPYACAQSSKLTRHMITHGQQGKEVFNCNICQMPFSVHSTLEKHMRKCVMLDGYPTGGEGGNRSSPVTGNLKRFLLNTATGETVSQALANAPLPPNIAQSNQMVLNWLQVLYSLQYPYSPSTLLPLQYLTLSQIRLLLLQYPYSSPVPLLLSSTLTLSPDTLTPLQYPYSLSSTLTALIRLLLSSTYSRSTLTPLVLLLSVPYSLSTLTPSPVYLLLSLQIRYSLSYSLSTLSLLSILLPLQYPYPSHSSPPVLIPYYLSITALVLTLSRYLTPSPSTLLSLSTLTPSQYPYSLSVRLLLVLTASPSVTLSPDTLTPSSTLTSSQGLTPLQYPYSSPERLLLSVPLLPLQYRYSLSRYAYPLQYPYSLITPLQWECPENVWFHVDKLSSAQVYVGLNPGQKIDDISKQRAASWETTKLFFLGNKKNNLDVVYTMWSDLKKSGYMDVGQVGFHSEKAVKRTSRAHQIFDSLEKKYEQFKKKFDWATEVKPEELERK</sequence>
<feature type="domain" description="C2H2-type" evidence="12">
    <location>
        <begin position="93"/>
        <end position="122"/>
    </location>
</feature>
<dbReference type="Pfam" id="PF00096">
    <property type="entry name" value="zf-C2H2"/>
    <property type="match status" value="3"/>
</dbReference>
<feature type="domain" description="C2H2-type" evidence="12">
    <location>
        <begin position="63"/>
        <end position="90"/>
    </location>
</feature>
<dbReference type="SMART" id="SM00355">
    <property type="entry name" value="ZnF_C2H2"/>
    <property type="match status" value="3"/>
</dbReference>
<dbReference type="GO" id="GO:0008270">
    <property type="term" value="F:zinc ion binding"/>
    <property type="evidence" value="ECO:0007669"/>
    <property type="project" value="UniProtKB-KW"/>
</dbReference>
<keyword evidence="2" id="KW-1017">Isopeptide bond</keyword>
<evidence type="ECO:0000256" key="4">
    <source>
        <dbReference type="ARBA" id="ARBA00022737"/>
    </source>
</evidence>
<dbReference type="GO" id="GO:0006357">
    <property type="term" value="P:regulation of transcription by RNA polymerase II"/>
    <property type="evidence" value="ECO:0007669"/>
    <property type="project" value="TreeGrafter"/>
</dbReference>
<dbReference type="GO" id="GO:0000978">
    <property type="term" value="F:RNA polymerase II cis-regulatory region sequence-specific DNA binding"/>
    <property type="evidence" value="ECO:0007669"/>
    <property type="project" value="TreeGrafter"/>
</dbReference>
<keyword evidence="10" id="KW-0539">Nucleus</keyword>
<dbReference type="WBParaSite" id="jg22611.2">
    <property type="protein sequence ID" value="jg22611.2"/>
    <property type="gene ID" value="jg22611"/>
</dbReference>
<dbReference type="Proteomes" id="UP000887574">
    <property type="component" value="Unplaced"/>
</dbReference>
<name>A0A915DQM4_9BILA</name>
<evidence type="ECO:0000256" key="10">
    <source>
        <dbReference type="ARBA" id="ARBA00023242"/>
    </source>
</evidence>
<keyword evidence="6" id="KW-0862">Zinc</keyword>
<evidence type="ECO:0000256" key="7">
    <source>
        <dbReference type="ARBA" id="ARBA00022843"/>
    </source>
</evidence>
<protein>
    <submittedName>
        <fullName evidence="14">Coiled-coil domain-containing protein 25</fullName>
    </submittedName>
</protein>
<keyword evidence="4" id="KW-0677">Repeat</keyword>
<dbReference type="Gene3D" id="3.30.160.60">
    <property type="entry name" value="Classic Zinc Finger"/>
    <property type="match status" value="2"/>
</dbReference>
<dbReference type="PANTHER" id="PTHR45993:SF6">
    <property type="entry name" value="C2H2-TYPE DOMAIN-CONTAINING PROTEIN"/>
    <property type="match status" value="1"/>
</dbReference>
<evidence type="ECO:0000256" key="8">
    <source>
        <dbReference type="ARBA" id="ARBA00023015"/>
    </source>
</evidence>